<name>A0A1E7EK98_9STRA</name>
<dbReference type="EMBL" id="KV784416">
    <property type="protein sequence ID" value="OEU06297.1"/>
    <property type="molecule type" value="Genomic_DNA"/>
</dbReference>
<dbReference type="InParanoid" id="A0A1E7EK98"/>
<proteinExistence type="predicted"/>
<organism evidence="1 2">
    <name type="scientific">Fragilariopsis cylindrus CCMP1102</name>
    <dbReference type="NCBI Taxonomy" id="635003"/>
    <lineage>
        <taxon>Eukaryota</taxon>
        <taxon>Sar</taxon>
        <taxon>Stramenopiles</taxon>
        <taxon>Ochrophyta</taxon>
        <taxon>Bacillariophyta</taxon>
        <taxon>Bacillariophyceae</taxon>
        <taxon>Bacillariophycidae</taxon>
        <taxon>Bacillariales</taxon>
        <taxon>Bacillariaceae</taxon>
        <taxon>Fragilariopsis</taxon>
    </lineage>
</organism>
<dbReference type="Proteomes" id="UP000095751">
    <property type="component" value="Unassembled WGS sequence"/>
</dbReference>
<gene>
    <name evidence="1" type="ORF">FRACYDRAFT_255346</name>
</gene>
<sequence>MNLCAEFSNTFGWPFSCSFIGNYAAQNSIQKVCKTYADMIHPFKTYPDQDYNATLKMNDNATFTTPPPPPPPPPHRRLITDGDDGFCFRISDNDGRRKCGAGELLAAAE</sequence>
<dbReference type="KEGG" id="fcy:FRACYDRAFT_255346"/>
<protein>
    <submittedName>
        <fullName evidence="1">Uncharacterized protein</fullName>
    </submittedName>
</protein>
<accession>A0A1E7EK98</accession>
<evidence type="ECO:0000313" key="1">
    <source>
        <dbReference type="EMBL" id="OEU06297.1"/>
    </source>
</evidence>
<keyword evidence="2" id="KW-1185">Reference proteome</keyword>
<dbReference type="AlphaFoldDB" id="A0A1E7EK98"/>
<evidence type="ECO:0000313" key="2">
    <source>
        <dbReference type="Proteomes" id="UP000095751"/>
    </source>
</evidence>
<reference evidence="1 2" key="1">
    <citation type="submission" date="2016-09" db="EMBL/GenBank/DDBJ databases">
        <title>Extensive genetic diversity and differential bi-allelic expression allows diatom success in the polar Southern Ocean.</title>
        <authorList>
            <consortium name="DOE Joint Genome Institute"/>
            <person name="Mock T."/>
            <person name="Otillar R.P."/>
            <person name="Strauss J."/>
            <person name="Dupont C."/>
            <person name="Frickenhaus S."/>
            <person name="Maumus F."/>
            <person name="Mcmullan M."/>
            <person name="Sanges R."/>
            <person name="Schmutz J."/>
            <person name="Toseland A."/>
            <person name="Valas R."/>
            <person name="Veluchamy A."/>
            <person name="Ward B.J."/>
            <person name="Allen A."/>
            <person name="Barry K."/>
            <person name="Falciatore A."/>
            <person name="Ferrante M."/>
            <person name="Fortunato A.E."/>
            <person name="Gloeckner G."/>
            <person name="Gruber A."/>
            <person name="Hipkin R."/>
            <person name="Janech M."/>
            <person name="Kroth P."/>
            <person name="Leese F."/>
            <person name="Lindquist E."/>
            <person name="Lyon B.R."/>
            <person name="Martin J."/>
            <person name="Mayer C."/>
            <person name="Parker M."/>
            <person name="Quesneville H."/>
            <person name="Raymond J."/>
            <person name="Uhlig C."/>
            <person name="Valentin K.U."/>
            <person name="Worden A.Z."/>
            <person name="Armbrust E.V."/>
            <person name="Bowler C."/>
            <person name="Green B."/>
            <person name="Moulton V."/>
            <person name="Van Oosterhout C."/>
            <person name="Grigoriev I."/>
        </authorList>
    </citation>
    <scope>NUCLEOTIDE SEQUENCE [LARGE SCALE GENOMIC DNA]</scope>
    <source>
        <strain evidence="1 2">CCMP1102</strain>
    </source>
</reference>